<feature type="signal peptide" evidence="5">
    <location>
        <begin position="1"/>
        <end position="40"/>
    </location>
</feature>
<dbReference type="STRING" id="428990.SAMN06295987_11138"/>
<comment type="similarity">
    <text evidence="1">Belongs to the sulfatase family.</text>
</comment>
<keyword evidence="2 5" id="KW-0732">Signal</keyword>
<dbReference type="EMBL" id="FVZE01000011">
    <property type="protein sequence ID" value="SLK10289.1"/>
    <property type="molecule type" value="Genomic_DNA"/>
</dbReference>
<dbReference type="PANTHER" id="PTHR43108:SF8">
    <property type="entry name" value="SD21168P"/>
    <property type="match status" value="1"/>
</dbReference>
<dbReference type="InterPro" id="IPR024607">
    <property type="entry name" value="Sulfatase_CS"/>
</dbReference>
<proteinExistence type="inferred from homology"/>
<keyword evidence="8" id="KW-1185">Reference proteome</keyword>
<feature type="domain" description="Sulfatase N-terminal" evidence="6">
    <location>
        <begin position="64"/>
        <end position="405"/>
    </location>
</feature>
<name>A0A1U6IQI2_9SPHN</name>
<reference evidence="8" key="1">
    <citation type="submission" date="2017-02" db="EMBL/GenBank/DDBJ databases">
        <authorList>
            <person name="Varghese N."/>
            <person name="Submissions S."/>
        </authorList>
    </citation>
    <scope>NUCLEOTIDE SEQUENCE [LARGE SCALE GENOMIC DNA]</scope>
    <source>
        <strain evidence="8">SM117</strain>
    </source>
</reference>
<evidence type="ECO:0000256" key="2">
    <source>
        <dbReference type="ARBA" id="ARBA00022729"/>
    </source>
</evidence>
<organism evidence="7 8">
    <name type="scientific">Novosphingobium mathurense</name>
    <dbReference type="NCBI Taxonomy" id="428990"/>
    <lineage>
        <taxon>Bacteria</taxon>
        <taxon>Pseudomonadati</taxon>
        <taxon>Pseudomonadota</taxon>
        <taxon>Alphaproteobacteria</taxon>
        <taxon>Sphingomonadales</taxon>
        <taxon>Sphingomonadaceae</taxon>
        <taxon>Novosphingobium</taxon>
    </lineage>
</organism>
<dbReference type="Pfam" id="PF00884">
    <property type="entry name" value="Sulfatase"/>
    <property type="match status" value="1"/>
</dbReference>
<gene>
    <name evidence="7" type="ORF">SAMN06295987_11138</name>
</gene>
<dbReference type="SUPFAM" id="SSF53649">
    <property type="entry name" value="Alkaline phosphatase-like"/>
    <property type="match status" value="1"/>
</dbReference>
<dbReference type="InterPro" id="IPR017850">
    <property type="entry name" value="Alkaline_phosphatase_core_sf"/>
</dbReference>
<dbReference type="PROSITE" id="PS00523">
    <property type="entry name" value="SULFATASE_1"/>
    <property type="match status" value="1"/>
</dbReference>
<dbReference type="Proteomes" id="UP000190989">
    <property type="component" value="Unassembled WGS sequence"/>
</dbReference>
<evidence type="ECO:0000259" key="6">
    <source>
        <dbReference type="Pfam" id="PF00884"/>
    </source>
</evidence>
<accession>A0A1U6IQI2</accession>
<keyword evidence="4" id="KW-0325">Glycoprotein</keyword>
<sequence>MVKDSNPPKLPGLGRRPKKLFRAIALAGAAAMAAVSPLSAKAPARTPVAASARSVPQAEHQQMNMIFVLVDDLRFDAMGFLTPGLQTPNIDYLARNGTYFPNAVVTSSLCSPSRATILTGETARNHGVIDNSNSSEKGLTFFPSYLQQAGYQTAFFGKWHMGDATDAPRPGFDRWVSFAGQGTYWPTERLSPAEVAAGKRQQLNVDGTHVNRTGYITDELTDYALDWLKQGRDRSRPFFLYLSHKAVHSDPEPPLRYKDQYADLKVTLPASAANTPENNAGKPVWVRNQRNSWHGIDFPYHTDRKMTDYLRDYYATLSPVDESLGKILHYLRDNGLERNTMVVFYSDNGFMVGDHGLIDKRNAYEPSVRVPLLVYAPGTIPAGAVNQALVRNLDLAPTFLDAAGVAKPAQMEGSSFLSLAEGKTAAKDWNPGDFVYEYYWDVSFPQTPTTFAIERDGMKYIQYHGIWDIEELYDVRHDPEEMHNLIDDPKHLETKVTLRKALFDQLANRQGEHHIPYTEKFSEGIVKRNVDGPHAADFPADWYTKPNLPTAFNGYYRDTPEKLKADEEGKTYIPGGRSGE</sequence>
<dbReference type="AlphaFoldDB" id="A0A1U6IQI2"/>
<dbReference type="PANTHER" id="PTHR43108">
    <property type="entry name" value="N-ACETYLGLUCOSAMINE-6-SULFATASE FAMILY MEMBER"/>
    <property type="match status" value="1"/>
</dbReference>
<evidence type="ECO:0000256" key="3">
    <source>
        <dbReference type="ARBA" id="ARBA00022801"/>
    </source>
</evidence>
<evidence type="ECO:0000256" key="1">
    <source>
        <dbReference type="ARBA" id="ARBA00008779"/>
    </source>
</evidence>
<protein>
    <submittedName>
        <fullName evidence="7">Arylsulfatase A</fullName>
    </submittedName>
</protein>
<dbReference type="GO" id="GO:0016787">
    <property type="term" value="F:hydrolase activity"/>
    <property type="evidence" value="ECO:0007669"/>
    <property type="project" value="UniProtKB-KW"/>
</dbReference>
<feature type="chain" id="PRO_5012504814" evidence="5">
    <location>
        <begin position="41"/>
        <end position="580"/>
    </location>
</feature>
<evidence type="ECO:0000256" key="4">
    <source>
        <dbReference type="ARBA" id="ARBA00023180"/>
    </source>
</evidence>
<evidence type="ECO:0000313" key="7">
    <source>
        <dbReference type="EMBL" id="SLK10289.1"/>
    </source>
</evidence>
<evidence type="ECO:0000313" key="8">
    <source>
        <dbReference type="Proteomes" id="UP000190989"/>
    </source>
</evidence>
<evidence type="ECO:0000256" key="5">
    <source>
        <dbReference type="SAM" id="SignalP"/>
    </source>
</evidence>
<keyword evidence="3" id="KW-0378">Hydrolase</keyword>
<dbReference type="CDD" id="cd16031">
    <property type="entry name" value="G6S_like"/>
    <property type="match status" value="1"/>
</dbReference>
<dbReference type="Gene3D" id="3.40.720.10">
    <property type="entry name" value="Alkaline Phosphatase, subunit A"/>
    <property type="match status" value="1"/>
</dbReference>
<dbReference type="RefSeq" id="WP_245829451.1">
    <property type="nucleotide sequence ID" value="NZ_FVZE01000011.1"/>
</dbReference>
<dbReference type="InterPro" id="IPR000917">
    <property type="entry name" value="Sulfatase_N"/>
</dbReference>